<evidence type="ECO:0000256" key="1">
    <source>
        <dbReference type="SAM" id="MobiDB-lite"/>
    </source>
</evidence>
<protein>
    <submittedName>
        <fullName evidence="2">Uncharacterized protein</fullName>
    </submittedName>
</protein>
<keyword evidence="3" id="KW-1185">Reference proteome</keyword>
<reference evidence="3" key="1">
    <citation type="submission" date="2023-08" db="EMBL/GenBank/DDBJ databases">
        <title>Rhodospirillaceae gen. nov., a novel taxon isolated from the Yangtze River Yuezi River estuary sludge.</title>
        <authorList>
            <person name="Ruan L."/>
        </authorList>
    </citation>
    <scope>NUCLEOTIDE SEQUENCE [LARGE SCALE GENOMIC DNA]</scope>
    <source>
        <strain evidence="3">R-7</strain>
    </source>
</reference>
<sequence length="82" mass="8274">MVRTMPDSNTSEMPPADAAPAAPAAPSPVTEPTAGAEPTAVAEPAAAADPVAETAAFDAFADQATKAALWSDDVKKQLPQKK</sequence>
<dbReference type="Proteomes" id="UP001230156">
    <property type="component" value="Unassembled WGS sequence"/>
</dbReference>
<dbReference type="RefSeq" id="WP_379961853.1">
    <property type="nucleotide sequence ID" value="NZ_JAUYVI010000012.1"/>
</dbReference>
<gene>
    <name evidence="2" type="ORF">Q8A70_27465</name>
</gene>
<name>A0ABU0YUP6_9PROT</name>
<feature type="region of interest" description="Disordered" evidence="1">
    <location>
        <begin position="1"/>
        <end position="48"/>
    </location>
</feature>
<feature type="compositionally biased region" description="Polar residues" evidence="1">
    <location>
        <begin position="1"/>
        <end position="12"/>
    </location>
</feature>
<organism evidence="2 3">
    <name type="scientific">Dongia sedimenti</name>
    <dbReference type="NCBI Taxonomy" id="3064282"/>
    <lineage>
        <taxon>Bacteria</taxon>
        <taxon>Pseudomonadati</taxon>
        <taxon>Pseudomonadota</taxon>
        <taxon>Alphaproteobacteria</taxon>
        <taxon>Rhodospirillales</taxon>
        <taxon>Dongiaceae</taxon>
        <taxon>Dongia</taxon>
    </lineage>
</organism>
<feature type="compositionally biased region" description="Low complexity" evidence="1">
    <location>
        <begin position="14"/>
        <end position="48"/>
    </location>
</feature>
<evidence type="ECO:0000313" key="2">
    <source>
        <dbReference type="EMBL" id="MDQ7251455.1"/>
    </source>
</evidence>
<evidence type="ECO:0000313" key="3">
    <source>
        <dbReference type="Proteomes" id="UP001230156"/>
    </source>
</evidence>
<dbReference type="EMBL" id="JAUYVI010000012">
    <property type="protein sequence ID" value="MDQ7251455.1"/>
    <property type="molecule type" value="Genomic_DNA"/>
</dbReference>
<accession>A0ABU0YUP6</accession>
<comment type="caution">
    <text evidence="2">The sequence shown here is derived from an EMBL/GenBank/DDBJ whole genome shotgun (WGS) entry which is preliminary data.</text>
</comment>
<proteinExistence type="predicted"/>